<name>A0A8K0W3X3_9PLEO</name>
<proteinExistence type="predicted"/>
<organism evidence="3 4">
    <name type="scientific">Paraphoma chrysanthemicola</name>
    <dbReference type="NCBI Taxonomy" id="798071"/>
    <lineage>
        <taxon>Eukaryota</taxon>
        <taxon>Fungi</taxon>
        <taxon>Dikarya</taxon>
        <taxon>Ascomycota</taxon>
        <taxon>Pezizomycotina</taxon>
        <taxon>Dothideomycetes</taxon>
        <taxon>Pleosporomycetidae</taxon>
        <taxon>Pleosporales</taxon>
        <taxon>Pleosporineae</taxon>
        <taxon>Phaeosphaeriaceae</taxon>
        <taxon>Paraphoma</taxon>
    </lineage>
</organism>
<feature type="region of interest" description="Disordered" evidence="1">
    <location>
        <begin position="170"/>
        <end position="200"/>
    </location>
</feature>
<reference evidence="3" key="1">
    <citation type="journal article" date="2021" name="Nat. Commun.">
        <title>Genetic determinants of endophytism in the Arabidopsis root mycobiome.</title>
        <authorList>
            <person name="Mesny F."/>
            <person name="Miyauchi S."/>
            <person name="Thiergart T."/>
            <person name="Pickel B."/>
            <person name="Atanasova L."/>
            <person name="Karlsson M."/>
            <person name="Huettel B."/>
            <person name="Barry K.W."/>
            <person name="Haridas S."/>
            <person name="Chen C."/>
            <person name="Bauer D."/>
            <person name="Andreopoulos W."/>
            <person name="Pangilinan J."/>
            <person name="LaButti K."/>
            <person name="Riley R."/>
            <person name="Lipzen A."/>
            <person name="Clum A."/>
            <person name="Drula E."/>
            <person name="Henrissat B."/>
            <person name="Kohler A."/>
            <person name="Grigoriev I.V."/>
            <person name="Martin F.M."/>
            <person name="Hacquard S."/>
        </authorList>
    </citation>
    <scope>NUCLEOTIDE SEQUENCE</scope>
    <source>
        <strain evidence="3">MPI-SDFR-AT-0120</strain>
    </source>
</reference>
<dbReference type="EMBL" id="JAGMVJ010000001">
    <property type="protein sequence ID" value="KAH7095076.1"/>
    <property type="molecule type" value="Genomic_DNA"/>
</dbReference>
<feature type="transmembrane region" description="Helical" evidence="2">
    <location>
        <begin position="30"/>
        <end position="52"/>
    </location>
</feature>
<sequence length="354" mass="39513">MTTKILIYYFLVERAYIVGGSMRPRLKTKLWLFNCLFMLLPYTIFVILNFIFRITYINAQGVCIIGMQKIAMLPLITFEVVVNVYLTLLFVIPIRKLHSYKSNTNPALNRMAFRSFVGSCATLTTSVVNLTVLMVLKGEPGWICLMVCNADILFCVLVLHWVSSKEQKDEDSAFRSRSGDGNAANAGKAPVGVGTIGSNRSRSRRVSLDMEFPMDDERGTKACEADVSKSMEMSIKTLEGAQVHVREETLTHQPSNASLQSLQTALRMPATITTECTAEPVPSGIISVFHRRGSSWDDNAQPGIREDEVELNRIHVETIQTREVEGKRSQSENSLDDGCEWVESRKGVVGEGMV</sequence>
<feature type="transmembrane region" description="Helical" evidence="2">
    <location>
        <begin position="115"/>
        <end position="136"/>
    </location>
</feature>
<evidence type="ECO:0000313" key="4">
    <source>
        <dbReference type="Proteomes" id="UP000813461"/>
    </source>
</evidence>
<evidence type="ECO:0000256" key="2">
    <source>
        <dbReference type="SAM" id="Phobius"/>
    </source>
</evidence>
<dbReference type="PANTHER" id="PTHR38848">
    <property type="entry name" value="G-PROTEIN COUPLED RECEPTORS FAMILY 3 PROFILE DOMAIN-CONTAINING PROTEIN"/>
    <property type="match status" value="1"/>
</dbReference>
<keyword evidence="4" id="KW-1185">Reference proteome</keyword>
<dbReference type="Proteomes" id="UP000813461">
    <property type="component" value="Unassembled WGS sequence"/>
</dbReference>
<feature type="transmembrane region" description="Helical" evidence="2">
    <location>
        <begin position="72"/>
        <end position="94"/>
    </location>
</feature>
<dbReference type="OrthoDB" id="3210850at2759"/>
<feature type="transmembrane region" description="Helical" evidence="2">
    <location>
        <begin position="142"/>
        <end position="162"/>
    </location>
</feature>
<keyword evidence="2" id="KW-0812">Transmembrane</keyword>
<evidence type="ECO:0000313" key="3">
    <source>
        <dbReference type="EMBL" id="KAH7095076.1"/>
    </source>
</evidence>
<dbReference type="AlphaFoldDB" id="A0A8K0W3X3"/>
<keyword evidence="2" id="KW-1133">Transmembrane helix</keyword>
<accession>A0A8K0W3X3</accession>
<comment type="caution">
    <text evidence="3">The sequence shown here is derived from an EMBL/GenBank/DDBJ whole genome shotgun (WGS) entry which is preliminary data.</text>
</comment>
<protein>
    <submittedName>
        <fullName evidence="3">Uncharacterized protein</fullName>
    </submittedName>
</protein>
<keyword evidence="2" id="KW-0472">Membrane</keyword>
<evidence type="ECO:0000256" key="1">
    <source>
        <dbReference type="SAM" id="MobiDB-lite"/>
    </source>
</evidence>
<gene>
    <name evidence="3" type="ORF">FB567DRAFT_20009</name>
</gene>
<dbReference type="PANTHER" id="PTHR38848:SF3">
    <property type="entry name" value="G-PROTEIN COUPLED RECEPTORS FAMILY 3 PROFILE DOMAIN-CONTAINING PROTEIN"/>
    <property type="match status" value="1"/>
</dbReference>